<dbReference type="InterPro" id="IPR015422">
    <property type="entry name" value="PyrdxlP-dep_Trfase_small"/>
</dbReference>
<evidence type="ECO:0000313" key="6">
    <source>
        <dbReference type="EMBL" id="GEO81015.1"/>
    </source>
</evidence>
<evidence type="ECO:0000313" key="7">
    <source>
        <dbReference type="Proteomes" id="UP000321567"/>
    </source>
</evidence>
<dbReference type="Gene3D" id="3.40.640.10">
    <property type="entry name" value="Type I PLP-dependent aspartate aminotransferase-like (Major domain)"/>
    <property type="match status" value="1"/>
</dbReference>
<dbReference type="GO" id="GO:0019464">
    <property type="term" value="P:glycine decarboxylation via glycine cleavage system"/>
    <property type="evidence" value="ECO:0007669"/>
    <property type="project" value="UniProtKB-UniRule"/>
</dbReference>
<comment type="subunit">
    <text evidence="4">The glycine cleavage system is composed of four proteins: P, T, L and H. In this organism, the P 'protein' is a heterodimer of two subunits.</text>
</comment>
<dbReference type="InterPro" id="IPR049315">
    <property type="entry name" value="GDC-P_N"/>
</dbReference>
<reference evidence="6 7" key="1">
    <citation type="submission" date="2019-07" db="EMBL/GenBank/DDBJ databases">
        <title>Whole genome shotgun sequence of Rhodospirillum oryzae NBRC 107573.</title>
        <authorList>
            <person name="Hosoyama A."/>
            <person name="Uohara A."/>
            <person name="Ohji S."/>
            <person name="Ichikawa N."/>
        </authorList>
    </citation>
    <scope>NUCLEOTIDE SEQUENCE [LARGE SCALE GENOMIC DNA]</scope>
    <source>
        <strain evidence="6 7">NBRC 107573</strain>
    </source>
</reference>
<evidence type="ECO:0000259" key="5">
    <source>
        <dbReference type="Pfam" id="PF02347"/>
    </source>
</evidence>
<comment type="similarity">
    <text evidence="4">Belongs to the GcvP family. N-terminal subunit subfamily.</text>
</comment>
<comment type="function">
    <text evidence="1 4">The glycine cleavage system catalyzes the degradation of glycine. The P protein binds the alpha-amino group of glycine through its pyridoxal phosphate cofactor; CO(2) is released and the remaining methylamine moiety is then transferred to the lipoamide cofactor of the H protein.</text>
</comment>
<comment type="catalytic activity">
    <reaction evidence="3 4">
        <text>N(6)-[(R)-lipoyl]-L-lysyl-[glycine-cleavage complex H protein] + glycine + H(+) = N(6)-[(R)-S(8)-aminomethyldihydrolipoyl]-L-lysyl-[glycine-cleavage complex H protein] + CO2</text>
        <dbReference type="Rhea" id="RHEA:24304"/>
        <dbReference type="Rhea" id="RHEA-COMP:10494"/>
        <dbReference type="Rhea" id="RHEA-COMP:10495"/>
        <dbReference type="ChEBI" id="CHEBI:15378"/>
        <dbReference type="ChEBI" id="CHEBI:16526"/>
        <dbReference type="ChEBI" id="CHEBI:57305"/>
        <dbReference type="ChEBI" id="CHEBI:83099"/>
        <dbReference type="ChEBI" id="CHEBI:83143"/>
        <dbReference type="EC" id="1.4.4.2"/>
    </reaction>
</comment>
<evidence type="ECO:0000256" key="2">
    <source>
        <dbReference type="ARBA" id="ARBA00023002"/>
    </source>
</evidence>
<dbReference type="CDD" id="cd00613">
    <property type="entry name" value="GDC-P"/>
    <property type="match status" value="1"/>
</dbReference>
<dbReference type="GO" id="GO:0004375">
    <property type="term" value="F:glycine dehydrogenase (decarboxylating) activity"/>
    <property type="evidence" value="ECO:0007669"/>
    <property type="project" value="UniProtKB-EC"/>
</dbReference>
<dbReference type="PIRSF" id="PIRSF006815">
    <property type="entry name" value="GcvPA"/>
    <property type="match status" value="1"/>
</dbReference>
<name>A0A512H6C0_9PROT</name>
<dbReference type="AlphaFoldDB" id="A0A512H6C0"/>
<proteinExistence type="inferred from homology"/>
<dbReference type="HAMAP" id="MF_00712">
    <property type="entry name" value="GcvPA"/>
    <property type="match status" value="1"/>
</dbReference>
<dbReference type="OrthoDB" id="9801272at2"/>
<organism evidence="6 7">
    <name type="scientific">Pararhodospirillum oryzae</name>
    <dbReference type="NCBI Taxonomy" id="478448"/>
    <lineage>
        <taxon>Bacteria</taxon>
        <taxon>Pseudomonadati</taxon>
        <taxon>Pseudomonadota</taxon>
        <taxon>Alphaproteobacteria</taxon>
        <taxon>Rhodospirillales</taxon>
        <taxon>Rhodospirillaceae</taxon>
        <taxon>Pararhodospirillum</taxon>
    </lineage>
</organism>
<dbReference type="NCBIfam" id="NF001696">
    <property type="entry name" value="PRK00451.1"/>
    <property type="match status" value="1"/>
</dbReference>
<dbReference type="PANTHER" id="PTHR42806:SF1">
    <property type="entry name" value="GLYCINE DEHYDROGENASE (DECARBOXYLATING)"/>
    <property type="match status" value="1"/>
</dbReference>
<feature type="domain" description="Glycine cleavage system P-protein N-terminal" evidence="5">
    <location>
        <begin position="1"/>
        <end position="442"/>
    </location>
</feature>
<dbReference type="GO" id="GO:0009116">
    <property type="term" value="P:nucleoside metabolic process"/>
    <property type="evidence" value="ECO:0007669"/>
    <property type="project" value="InterPro"/>
</dbReference>
<dbReference type="Gene3D" id="3.90.1150.10">
    <property type="entry name" value="Aspartate Aminotransferase, domain 1"/>
    <property type="match status" value="1"/>
</dbReference>
<sequence length="449" mass="47214">MRYLPHGPADRAHMLETLGEPSIEALYRDVPAAVLQAAAFPDLPDHQGERAVEAHLAALAARNRPAGAGPCFLGAGAMRHHIPAVVDALVQRGEFMTAYTPYQPEISQGTLQALFEFQTQVALITGMEVANASMYDGASACAEAGLMAQRVTRRARVLVSGGVHPRYAATTVTLADGAHEAVEVLAPDPLGIEDLIGRVNHETACVIVQTPDVFGRLRDLTALAAACHDEGALLVAVVTEPLALGLVRPPGAMGADIVVAEGQGLAGPPSFGGPGVGLFATRAALMRQMPGRLVGQTVDEDGRRGFVLTLSTREQHIRREKATSNICTNAGLVALALSIHLALLGEEGFTRLARTNHALAVDLATRLARLPGVRVLPQAFFNEFALLLPVPAGPVVETLADRGVLAGVPGERLWPDYPELAEVLLVAVTETTPPADIEALVDGLKEALS</sequence>
<evidence type="ECO:0000256" key="3">
    <source>
        <dbReference type="ARBA" id="ARBA00049026"/>
    </source>
</evidence>
<dbReference type="SUPFAM" id="SSF53383">
    <property type="entry name" value="PLP-dependent transferases"/>
    <property type="match status" value="1"/>
</dbReference>
<dbReference type="Proteomes" id="UP000321567">
    <property type="component" value="Unassembled WGS sequence"/>
</dbReference>
<dbReference type="InterPro" id="IPR015424">
    <property type="entry name" value="PyrdxlP-dep_Trfase"/>
</dbReference>
<gene>
    <name evidence="4 6" type="primary">gcvPA</name>
    <name evidence="6" type="ORF">ROR02_11460</name>
</gene>
<keyword evidence="7" id="KW-1185">Reference proteome</keyword>
<dbReference type="PANTHER" id="PTHR42806">
    <property type="entry name" value="GLYCINE CLEAVAGE SYSTEM P-PROTEIN"/>
    <property type="match status" value="1"/>
</dbReference>
<dbReference type="InterPro" id="IPR015421">
    <property type="entry name" value="PyrdxlP-dep_Trfase_major"/>
</dbReference>
<evidence type="ECO:0000256" key="1">
    <source>
        <dbReference type="ARBA" id="ARBA00003788"/>
    </source>
</evidence>
<dbReference type="InterPro" id="IPR020581">
    <property type="entry name" value="GDC_P"/>
</dbReference>
<evidence type="ECO:0000256" key="4">
    <source>
        <dbReference type="HAMAP-Rule" id="MF_00712"/>
    </source>
</evidence>
<dbReference type="EC" id="1.4.4.2" evidence="4"/>
<dbReference type="EMBL" id="BJZO01000023">
    <property type="protein sequence ID" value="GEO81015.1"/>
    <property type="molecule type" value="Genomic_DNA"/>
</dbReference>
<comment type="caution">
    <text evidence="6">The sequence shown here is derived from an EMBL/GenBank/DDBJ whole genome shotgun (WGS) entry which is preliminary data.</text>
</comment>
<dbReference type="Pfam" id="PF02347">
    <property type="entry name" value="GDC-P"/>
    <property type="match status" value="1"/>
</dbReference>
<dbReference type="InterPro" id="IPR023010">
    <property type="entry name" value="GcvPA"/>
</dbReference>
<dbReference type="RefSeq" id="WP_147163054.1">
    <property type="nucleotide sequence ID" value="NZ_BJZO01000023.1"/>
</dbReference>
<protein>
    <recommendedName>
        <fullName evidence="4">Probable glycine dehydrogenase (decarboxylating) subunit 1</fullName>
        <ecNumber evidence="4">1.4.4.2</ecNumber>
    </recommendedName>
    <alternativeName>
        <fullName evidence="4">Glycine cleavage system P-protein subunit 1</fullName>
    </alternativeName>
    <alternativeName>
        <fullName evidence="4">Glycine decarboxylase subunit 1</fullName>
    </alternativeName>
    <alternativeName>
        <fullName evidence="4">Glycine dehydrogenase (aminomethyl-transferring) subunit 1</fullName>
    </alternativeName>
</protein>
<keyword evidence="2 4" id="KW-0560">Oxidoreductase</keyword>
<accession>A0A512H6C0</accession>